<evidence type="ECO:0000256" key="1">
    <source>
        <dbReference type="SAM" id="MobiDB-lite"/>
    </source>
</evidence>
<feature type="region of interest" description="Disordered" evidence="1">
    <location>
        <begin position="262"/>
        <end position="282"/>
    </location>
</feature>
<gene>
    <name evidence="3" type="ordered locus">Acid_2539</name>
</gene>
<name>Q024P8_SOLUE</name>
<reference evidence="3" key="1">
    <citation type="submission" date="2006-10" db="EMBL/GenBank/DDBJ databases">
        <title>Complete sequence of Solibacter usitatus Ellin6076.</title>
        <authorList>
            <consortium name="US DOE Joint Genome Institute"/>
            <person name="Copeland A."/>
            <person name="Lucas S."/>
            <person name="Lapidus A."/>
            <person name="Barry K."/>
            <person name="Detter J.C."/>
            <person name="Glavina del Rio T."/>
            <person name="Hammon N."/>
            <person name="Israni S."/>
            <person name="Dalin E."/>
            <person name="Tice H."/>
            <person name="Pitluck S."/>
            <person name="Thompson L.S."/>
            <person name="Brettin T."/>
            <person name="Bruce D."/>
            <person name="Han C."/>
            <person name="Tapia R."/>
            <person name="Gilna P."/>
            <person name="Schmutz J."/>
            <person name="Larimer F."/>
            <person name="Land M."/>
            <person name="Hauser L."/>
            <person name="Kyrpides N."/>
            <person name="Mikhailova N."/>
            <person name="Janssen P.H."/>
            <person name="Kuske C.R."/>
            <person name="Richardson P."/>
        </authorList>
    </citation>
    <scope>NUCLEOTIDE SEQUENCE</scope>
    <source>
        <strain evidence="3">Ellin6076</strain>
    </source>
</reference>
<evidence type="ECO:0000256" key="2">
    <source>
        <dbReference type="SAM" id="SignalP"/>
    </source>
</evidence>
<dbReference type="OrthoDB" id="128756at2"/>
<feature type="compositionally biased region" description="Polar residues" evidence="1">
    <location>
        <begin position="131"/>
        <end position="144"/>
    </location>
</feature>
<dbReference type="EMBL" id="CP000473">
    <property type="protein sequence ID" value="ABJ83528.1"/>
    <property type="molecule type" value="Genomic_DNA"/>
</dbReference>
<feature type="chain" id="PRO_5004163108" description="DUF4412 domain-containing protein" evidence="2">
    <location>
        <begin position="18"/>
        <end position="282"/>
    </location>
</feature>
<proteinExistence type="predicted"/>
<accession>Q024P8</accession>
<dbReference type="STRING" id="234267.Acid_2539"/>
<feature type="region of interest" description="Disordered" evidence="1">
    <location>
        <begin position="19"/>
        <end position="39"/>
    </location>
</feature>
<dbReference type="KEGG" id="sus:Acid_2539"/>
<dbReference type="HOGENOM" id="CLU_986602_0_0_0"/>
<protein>
    <recommendedName>
        <fullName evidence="4">DUF4412 domain-containing protein</fullName>
    </recommendedName>
</protein>
<feature type="region of interest" description="Disordered" evidence="1">
    <location>
        <begin position="131"/>
        <end position="172"/>
    </location>
</feature>
<feature type="signal peptide" evidence="2">
    <location>
        <begin position="1"/>
        <end position="17"/>
    </location>
</feature>
<feature type="compositionally biased region" description="Gly residues" evidence="1">
    <location>
        <begin position="20"/>
        <end position="39"/>
    </location>
</feature>
<dbReference type="AlphaFoldDB" id="Q024P8"/>
<keyword evidence="2" id="KW-0732">Signal</keyword>
<sequence precursor="true">MRITIVALLALAVSAFAQGPGPGRGPGGRRGFDAGGGPGGPGARFLGAEGFMSGRVVKNAPYSADVITESTHTLADGNHIRQSSTSKVYRDSEGRTRREHAVNLSGLAQNANMPQLVFINDPVAGTSYALNANDRTGTKSTFTARAQGGPRPQGSDSSAAGPAPRGMGRRGMADQNVKTEALGKQMIEGVQAEGKRTTMTIPAGQMGNEQPIVIVTETWYSPDLQAMVMTKHSDPRNGDTVTRMANVSRSEPSKMLFEAPADYKVTESQHVGPRPHAPGQAK</sequence>
<dbReference type="InParanoid" id="Q024P8"/>
<organism evidence="3">
    <name type="scientific">Solibacter usitatus (strain Ellin6076)</name>
    <dbReference type="NCBI Taxonomy" id="234267"/>
    <lineage>
        <taxon>Bacteria</taxon>
        <taxon>Pseudomonadati</taxon>
        <taxon>Acidobacteriota</taxon>
        <taxon>Terriglobia</taxon>
        <taxon>Bryobacterales</taxon>
        <taxon>Solibacteraceae</taxon>
        <taxon>Candidatus Solibacter</taxon>
    </lineage>
</organism>
<evidence type="ECO:0008006" key="4">
    <source>
        <dbReference type="Google" id="ProtNLM"/>
    </source>
</evidence>
<evidence type="ECO:0000313" key="3">
    <source>
        <dbReference type="EMBL" id="ABJ83528.1"/>
    </source>
</evidence>
<dbReference type="eggNOG" id="ENOG5032UDD">
    <property type="taxonomic scope" value="Bacteria"/>
</dbReference>